<comment type="caution">
    <text evidence="4">The sequence shown here is derived from an EMBL/GenBank/DDBJ whole genome shotgun (WGS) entry which is preliminary data.</text>
</comment>
<keyword evidence="2" id="KW-0677">Repeat</keyword>
<evidence type="ECO:0000256" key="3">
    <source>
        <dbReference type="PROSITE-ProRule" id="PRU00221"/>
    </source>
</evidence>
<dbReference type="PROSITE" id="PS50294">
    <property type="entry name" value="WD_REPEATS_REGION"/>
    <property type="match status" value="1"/>
</dbReference>
<dbReference type="Gene3D" id="2.130.10.10">
    <property type="entry name" value="YVTN repeat-like/Quinoprotein amine dehydrogenase"/>
    <property type="match status" value="1"/>
</dbReference>
<dbReference type="PANTHER" id="PTHR19856:SF0">
    <property type="entry name" value="WD REPEAT-CONTAINING PROTEIN 1"/>
    <property type="match status" value="1"/>
</dbReference>
<dbReference type="InterPro" id="IPR015943">
    <property type="entry name" value="WD40/YVTN_repeat-like_dom_sf"/>
</dbReference>
<evidence type="ECO:0000256" key="2">
    <source>
        <dbReference type="ARBA" id="ARBA00022737"/>
    </source>
</evidence>
<dbReference type="GO" id="GO:0030042">
    <property type="term" value="P:actin filament depolymerization"/>
    <property type="evidence" value="ECO:0007669"/>
    <property type="project" value="TreeGrafter"/>
</dbReference>
<feature type="non-terminal residue" evidence="4">
    <location>
        <position position="1"/>
    </location>
</feature>
<protein>
    <recommendedName>
        <fullName evidence="6">Anaphase-promoting complex subunit 4 WD40 domain-containing protein</fullName>
    </recommendedName>
</protein>
<gene>
    <name evidence="4" type="ORF">WICPIJ_003533</name>
</gene>
<name>A0A9P8Q9R6_WICPI</name>
<organism evidence="4 5">
    <name type="scientific">Wickerhamomyces pijperi</name>
    <name type="common">Yeast</name>
    <name type="synonym">Pichia pijperi</name>
    <dbReference type="NCBI Taxonomy" id="599730"/>
    <lineage>
        <taxon>Eukaryota</taxon>
        <taxon>Fungi</taxon>
        <taxon>Dikarya</taxon>
        <taxon>Ascomycota</taxon>
        <taxon>Saccharomycotina</taxon>
        <taxon>Saccharomycetes</taxon>
        <taxon>Phaffomycetales</taxon>
        <taxon>Wickerhamomycetaceae</taxon>
        <taxon>Wickerhamomyces</taxon>
    </lineage>
</organism>
<keyword evidence="1 3" id="KW-0853">WD repeat</keyword>
<evidence type="ECO:0008006" key="6">
    <source>
        <dbReference type="Google" id="ProtNLM"/>
    </source>
</evidence>
<dbReference type="OrthoDB" id="10251741at2759"/>
<evidence type="ECO:0000313" key="4">
    <source>
        <dbReference type="EMBL" id="KAH3685494.1"/>
    </source>
</evidence>
<feature type="repeat" description="WD" evidence="3">
    <location>
        <begin position="9"/>
        <end position="43"/>
    </location>
</feature>
<dbReference type="SMART" id="SM00320">
    <property type="entry name" value="WD40"/>
    <property type="match status" value="2"/>
</dbReference>
<dbReference type="Pfam" id="PF00400">
    <property type="entry name" value="WD40"/>
    <property type="match status" value="2"/>
</dbReference>
<dbReference type="GO" id="GO:0030864">
    <property type="term" value="C:cortical actin cytoskeleton"/>
    <property type="evidence" value="ECO:0007669"/>
    <property type="project" value="TreeGrafter"/>
</dbReference>
<dbReference type="EMBL" id="JAEUBG010001972">
    <property type="protein sequence ID" value="KAH3685494.1"/>
    <property type="molecule type" value="Genomic_DNA"/>
</dbReference>
<reference evidence="4" key="2">
    <citation type="submission" date="2021-01" db="EMBL/GenBank/DDBJ databases">
        <authorList>
            <person name="Schikora-Tamarit M.A."/>
        </authorList>
    </citation>
    <scope>NUCLEOTIDE SEQUENCE</scope>
    <source>
        <strain evidence="4">CBS2887</strain>
    </source>
</reference>
<dbReference type="PROSITE" id="PS50082">
    <property type="entry name" value="WD_REPEATS_2"/>
    <property type="match status" value="2"/>
</dbReference>
<sequence length="87" mass="9355">DLSLVTTRWAFHTSRISSLAWNADNDHVVSGSLDTNVIVYSVSKPARNIKIPNAHKEGVAGVSWLGDTELASGGADASIKFWKVVFA</sequence>
<dbReference type="PANTHER" id="PTHR19856">
    <property type="entry name" value="WD-REPEATCONTAINING PROTEIN WDR1"/>
    <property type="match status" value="1"/>
</dbReference>
<feature type="repeat" description="WD" evidence="3">
    <location>
        <begin position="52"/>
        <end position="87"/>
    </location>
</feature>
<keyword evidence="5" id="KW-1185">Reference proteome</keyword>
<reference evidence="4" key="1">
    <citation type="journal article" date="2021" name="Open Biol.">
        <title>Shared evolutionary footprints suggest mitochondrial oxidative damage underlies multiple complex I losses in fungi.</title>
        <authorList>
            <person name="Schikora-Tamarit M.A."/>
            <person name="Marcet-Houben M."/>
            <person name="Nosek J."/>
            <person name="Gabaldon T."/>
        </authorList>
    </citation>
    <scope>NUCLEOTIDE SEQUENCE</scope>
    <source>
        <strain evidence="4">CBS2887</strain>
    </source>
</reference>
<dbReference type="Proteomes" id="UP000774326">
    <property type="component" value="Unassembled WGS sequence"/>
</dbReference>
<evidence type="ECO:0000313" key="5">
    <source>
        <dbReference type="Proteomes" id="UP000774326"/>
    </source>
</evidence>
<dbReference type="InterPro" id="IPR036322">
    <property type="entry name" value="WD40_repeat_dom_sf"/>
</dbReference>
<evidence type="ECO:0000256" key="1">
    <source>
        <dbReference type="ARBA" id="ARBA00022574"/>
    </source>
</evidence>
<dbReference type="GO" id="GO:0051015">
    <property type="term" value="F:actin filament binding"/>
    <property type="evidence" value="ECO:0007669"/>
    <property type="project" value="TreeGrafter"/>
</dbReference>
<proteinExistence type="predicted"/>
<dbReference type="SUPFAM" id="SSF50978">
    <property type="entry name" value="WD40 repeat-like"/>
    <property type="match status" value="1"/>
</dbReference>
<accession>A0A9P8Q9R6</accession>
<dbReference type="InterPro" id="IPR001680">
    <property type="entry name" value="WD40_rpt"/>
</dbReference>
<dbReference type="AlphaFoldDB" id="A0A9P8Q9R6"/>